<proteinExistence type="predicted"/>
<dbReference type="RefSeq" id="WP_338438022.1">
    <property type="nucleotide sequence ID" value="NZ_JAUYVH010000015.1"/>
</dbReference>
<keyword evidence="1" id="KW-1133">Transmembrane helix</keyword>
<organism evidence="2 3">
    <name type="scientific">Keguizhuia sedimenti</name>
    <dbReference type="NCBI Taxonomy" id="3064264"/>
    <lineage>
        <taxon>Bacteria</taxon>
        <taxon>Pseudomonadati</taxon>
        <taxon>Pseudomonadota</taxon>
        <taxon>Betaproteobacteria</taxon>
        <taxon>Burkholderiales</taxon>
        <taxon>Oxalobacteraceae</taxon>
        <taxon>Keguizhuia</taxon>
    </lineage>
</organism>
<dbReference type="EMBL" id="JAUYVH010000015">
    <property type="protein sequence ID" value="MDQ9172025.1"/>
    <property type="molecule type" value="Genomic_DNA"/>
</dbReference>
<dbReference type="Proteomes" id="UP001225596">
    <property type="component" value="Unassembled WGS sequence"/>
</dbReference>
<feature type="transmembrane region" description="Helical" evidence="1">
    <location>
        <begin position="54"/>
        <end position="73"/>
    </location>
</feature>
<evidence type="ECO:0000313" key="2">
    <source>
        <dbReference type="EMBL" id="MDQ9172025.1"/>
    </source>
</evidence>
<keyword evidence="3" id="KW-1185">Reference proteome</keyword>
<keyword evidence="1" id="KW-0812">Transmembrane</keyword>
<dbReference type="PANTHER" id="PTHR32024">
    <property type="entry name" value="TRK SYSTEM POTASSIUM UPTAKE PROTEIN TRKG-RELATED"/>
    <property type="match status" value="1"/>
</dbReference>
<evidence type="ECO:0000256" key="1">
    <source>
        <dbReference type="SAM" id="Phobius"/>
    </source>
</evidence>
<protein>
    <submittedName>
        <fullName evidence="2">Uncharacterized protein</fullName>
    </submittedName>
</protein>
<name>A0ABU1BSN0_9BURK</name>
<reference evidence="2 3" key="1">
    <citation type="submission" date="2023-08" db="EMBL/GenBank/DDBJ databases">
        <title>Oxalobacteraceae gen .nov., isolated from river sludge outside the plant.</title>
        <authorList>
            <person name="Zhao S.Y."/>
        </authorList>
    </citation>
    <scope>NUCLEOTIDE SEQUENCE [LARGE SCALE GENOMIC DNA]</scope>
    <source>
        <strain evidence="2 3">R-40</strain>
    </source>
</reference>
<keyword evidence="1" id="KW-0472">Membrane</keyword>
<feature type="transmembrane region" description="Helical" evidence="1">
    <location>
        <begin position="25"/>
        <end position="42"/>
    </location>
</feature>
<gene>
    <name evidence="2" type="ORF">Q8A64_16540</name>
</gene>
<comment type="caution">
    <text evidence="2">The sequence shown here is derived from an EMBL/GenBank/DDBJ whole genome shotgun (WGS) entry which is preliminary data.</text>
</comment>
<dbReference type="PANTHER" id="PTHR32024:SF1">
    <property type="entry name" value="KTR SYSTEM POTASSIUM UPTAKE PROTEIN B"/>
    <property type="match status" value="1"/>
</dbReference>
<evidence type="ECO:0000313" key="3">
    <source>
        <dbReference type="Proteomes" id="UP001225596"/>
    </source>
</evidence>
<sequence length="110" mass="11890">MREASPSVLSIEHAKRQILELTPPQALILSFIGLSLLGTVLLKLPIASTQPTTWMQALFTAVSAATVTGLAVVDTGTHFTLFGQSVLLILIQLGGAWPHDIRHFSAEFLR</sequence>
<accession>A0ABU1BSN0</accession>